<feature type="region of interest" description="Disordered" evidence="1">
    <location>
        <begin position="1"/>
        <end position="27"/>
    </location>
</feature>
<sequence length="167" mass="17618">MYRPPKPAAYTPASLSPEGPHHEVKEAKNPKLLGPITFRYPSAFEEVLIGARAVEIASAGRAAPVALEALPLRARLLAEAIATLEYVIKTAPEGWYAKGADGKPVLAPGLIGEGDEDLILEVYEAYLRWKEAFRERPSGASEPGPAQALVPGGEPDGGAGPVADDEP</sequence>
<evidence type="ECO:0000256" key="1">
    <source>
        <dbReference type="SAM" id="MobiDB-lite"/>
    </source>
</evidence>
<dbReference type="Proteomes" id="UP000288082">
    <property type="component" value="Unassembled WGS sequence"/>
</dbReference>
<dbReference type="RefSeq" id="WP_126187533.1">
    <property type="nucleotide sequence ID" value="NZ_PELM01000226.1"/>
</dbReference>
<gene>
    <name evidence="2" type="ORF">CSW50_07625</name>
</gene>
<feature type="region of interest" description="Disordered" evidence="1">
    <location>
        <begin position="136"/>
        <end position="167"/>
    </location>
</feature>
<proteinExistence type="predicted"/>
<organism evidence="2 3">
    <name type="scientific">Thermus scotoductus</name>
    <dbReference type="NCBI Taxonomy" id="37636"/>
    <lineage>
        <taxon>Bacteria</taxon>
        <taxon>Thermotogati</taxon>
        <taxon>Deinococcota</taxon>
        <taxon>Deinococci</taxon>
        <taxon>Thermales</taxon>
        <taxon>Thermaceae</taxon>
        <taxon>Thermus</taxon>
    </lineage>
</organism>
<reference evidence="2 3" key="1">
    <citation type="journal article" date="2019" name="Extremophiles">
        <title>Biogeography of thermophiles and predominance of Thermus scotoductus in domestic water heaters.</title>
        <authorList>
            <person name="Wilpiszeski R.L."/>
            <person name="Zhang Z."/>
            <person name="House C.H."/>
        </authorList>
    </citation>
    <scope>NUCLEOTIDE SEQUENCE [LARGE SCALE GENOMIC DNA]</scope>
    <source>
        <strain evidence="2 3">38_S38</strain>
    </source>
</reference>
<evidence type="ECO:0000313" key="2">
    <source>
        <dbReference type="EMBL" id="RTH02412.1"/>
    </source>
</evidence>
<dbReference type="AlphaFoldDB" id="A0A430R4R6"/>
<dbReference type="EMBL" id="PELM01000226">
    <property type="protein sequence ID" value="RTH02412.1"/>
    <property type="molecule type" value="Genomic_DNA"/>
</dbReference>
<comment type="caution">
    <text evidence="2">The sequence shown here is derived from an EMBL/GenBank/DDBJ whole genome shotgun (WGS) entry which is preliminary data.</text>
</comment>
<protein>
    <submittedName>
        <fullName evidence="2">Uncharacterized protein</fullName>
    </submittedName>
</protein>
<accession>A0A430R4R6</accession>
<evidence type="ECO:0000313" key="3">
    <source>
        <dbReference type="Proteomes" id="UP000288082"/>
    </source>
</evidence>
<name>A0A430R4R6_THESC</name>